<dbReference type="GO" id="GO:0016874">
    <property type="term" value="F:ligase activity"/>
    <property type="evidence" value="ECO:0007669"/>
    <property type="project" value="UniProtKB-KW"/>
</dbReference>
<dbReference type="Proteomes" id="UP000830375">
    <property type="component" value="Unassembled WGS sequence"/>
</dbReference>
<accession>A0ABQ8MHH0</accession>
<keyword evidence="2" id="KW-1185">Reference proteome</keyword>
<sequence>MEAFPKEDHAKDLKDLDLGVDSLPVQHSLGLTWNLETDSFNFHVHQEEKPFTRRGVLSTVNSLYDPLGFLAPVVVRGKALLRELSSEQSDWDTPLSIERQAEWNEWRCSLTTLEQLQIKRLYVPVSLTATQRKKLCFFSDASTVAIGAVAYLKVVDSNNQCQVGFVMGKAKLAPRPAHTIPHLELCAAVLAVEMYEMIRDEIDEEIDSVRFFTESRIVLGYIHNVSKRFYVYVANRVARIRKSTNPDQWCYVNTNDNPADLATKAIPAEHLQDTCWFSGPQFLLQRDAQELTETFELVEPDSEIRPDISVLATKISGAQLSSHRFERFSSWKVLCKAVARLIHIARSYCGKTDDTPCKGWHKCNKSCSTSELTQAKYAIVRCVQHETFMEEFECLESGVVLPKQSLLKKLNLVIDDGLLRVGGRISSSDLSQREKHPLVIPRDHHIATLLVRHYHSQVAHQGRHFTDGAISAAGFWIIGSKHLVSSIIHNCVICRKPRGRLQTQRMADLPADRLSTEPPFTNVGIDVFGPWSVVTRRTRGGSADSKCWAVIFVCLSVRAVHIELIESMSTSSFINALQRFFSIRGRCGWYADSKTHTPHA</sequence>
<keyword evidence="1" id="KW-0436">Ligase</keyword>
<protein>
    <submittedName>
        <fullName evidence="1">Phenylalanine--tRNA ligase beta subunit</fullName>
    </submittedName>
</protein>
<dbReference type="Gene3D" id="3.30.420.10">
    <property type="entry name" value="Ribonuclease H-like superfamily/Ribonuclease H"/>
    <property type="match status" value="1"/>
</dbReference>
<reference evidence="1 2" key="1">
    <citation type="submission" date="2022-01" db="EMBL/GenBank/DDBJ databases">
        <title>A high-quality chromosome-level genome assembly of rohu carp, Labeo rohita.</title>
        <authorList>
            <person name="Arick M.A. II"/>
            <person name="Hsu C.-Y."/>
            <person name="Magbanua Z."/>
            <person name="Pechanova O."/>
            <person name="Grover C."/>
            <person name="Miller E."/>
            <person name="Thrash A."/>
            <person name="Ezzel L."/>
            <person name="Alam S."/>
            <person name="Benzie J."/>
            <person name="Hamilton M."/>
            <person name="Karsi A."/>
            <person name="Lawrence M.L."/>
            <person name="Peterson D.G."/>
        </authorList>
    </citation>
    <scope>NUCLEOTIDE SEQUENCE [LARGE SCALE GENOMIC DNA]</scope>
    <source>
        <strain evidence="2">BAU-BD-2019</strain>
        <tissue evidence="1">Blood</tissue>
    </source>
</reference>
<name>A0ABQ8MHH0_LABRO</name>
<dbReference type="PANTHER" id="PTHR47331">
    <property type="entry name" value="PHD-TYPE DOMAIN-CONTAINING PROTEIN"/>
    <property type="match status" value="1"/>
</dbReference>
<proteinExistence type="predicted"/>
<dbReference type="InterPro" id="IPR008042">
    <property type="entry name" value="Retrotrans_Pao"/>
</dbReference>
<dbReference type="PANTHER" id="PTHR47331:SF6">
    <property type="entry name" value="DOUBLECORTIN DOMAIN-CONTAINING PROTEIN"/>
    <property type="match status" value="1"/>
</dbReference>
<evidence type="ECO:0000313" key="2">
    <source>
        <dbReference type="Proteomes" id="UP000830375"/>
    </source>
</evidence>
<dbReference type="InterPro" id="IPR036397">
    <property type="entry name" value="RNaseH_sf"/>
</dbReference>
<dbReference type="Pfam" id="PF05380">
    <property type="entry name" value="Peptidase_A17"/>
    <property type="match status" value="1"/>
</dbReference>
<evidence type="ECO:0000313" key="1">
    <source>
        <dbReference type="EMBL" id="KAI2662330.1"/>
    </source>
</evidence>
<comment type="caution">
    <text evidence="1">The sequence shown here is derived from an EMBL/GenBank/DDBJ whole genome shotgun (WGS) entry which is preliminary data.</text>
</comment>
<gene>
    <name evidence="1" type="ORF">H4Q32_001155</name>
</gene>
<dbReference type="EMBL" id="JACTAM010000007">
    <property type="protein sequence ID" value="KAI2662330.1"/>
    <property type="molecule type" value="Genomic_DNA"/>
</dbReference>
<organism evidence="1 2">
    <name type="scientific">Labeo rohita</name>
    <name type="common">Indian major carp</name>
    <name type="synonym">Cyprinus rohita</name>
    <dbReference type="NCBI Taxonomy" id="84645"/>
    <lineage>
        <taxon>Eukaryota</taxon>
        <taxon>Metazoa</taxon>
        <taxon>Chordata</taxon>
        <taxon>Craniata</taxon>
        <taxon>Vertebrata</taxon>
        <taxon>Euteleostomi</taxon>
        <taxon>Actinopterygii</taxon>
        <taxon>Neopterygii</taxon>
        <taxon>Teleostei</taxon>
        <taxon>Ostariophysi</taxon>
        <taxon>Cypriniformes</taxon>
        <taxon>Cyprinidae</taxon>
        <taxon>Labeoninae</taxon>
        <taxon>Labeonini</taxon>
        <taxon>Labeo</taxon>
    </lineage>
</organism>